<evidence type="ECO:0000256" key="4">
    <source>
        <dbReference type="HAMAP-Rule" id="MF_01281"/>
    </source>
</evidence>
<dbReference type="Gene3D" id="3.20.20.140">
    <property type="entry name" value="Metal-dependent hydrolases"/>
    <property type="match status" value="1"/>
</dbReference>
<comment type="function">
    <text evidence="4">Catalyzes the deamination of 5-methylthioadenosine and S-adenosyl-L-homocysteine into 5-methylthioinosine and S-inosyl-L-homocysteine, respectively. Is also able to deaminate adenosine.</text>
</comment>
<evidence type="ECO:0000256" key="1">
    <source>
        <dbReference type="ARBA" id="ARBA00022723"/>
    </source>
</evidence>
<comment type="similarity">
    <text evidence="4">Belongs to the metallo-dependent hydrolases superfamily. MTA/SAH deaminase family.</text>
</comment>
<keyword evidence="3 4" id="KW-0862">Zinc</keyword>
<dbReference type="InterPro" id="IPR023512">
    <property type="entry name" value="Deaminase_MtaD/DadD"/>
</dbReference>
<evidence type="ECO:0000313" key="7">
    <source>
        <dbReference type="Proteomes" id="UP000006008"/>
    </source>
</evidence>
<dbReference type="Gene3D" id="2.30.40.10">
    <property type="entry name" value="Urease, subunit C, domain 1"/>
    <property type="match status" value="1"/>
</dbReference>
<keyword evidence="1 4" id="KW-0479">Metal-binding</keyword>
<dbReference type="GO" id="GO:0050270">
    <property type="term" value="F:S-adenosylhomocysteine deaminase activity"/>
    <property type="evidence" value="ECO:0007669"/>
    <property type="project" value="UniProtKB-UniRule"/>
</dbReference>
<comment type="caution">
    <text evidence="4">Lacks conserved residue(s) required for the propagation of feature annotation.</text>
</comment>
<dbReference type="Proteomes" id="UP000006008">
    <property type="component" value="Unassembled WGS sequence"/>
</dbReference>
<evidence type="ECO:0000256" key="2">
    <source>
        <dbReference type="ARBA" id="ARBA00022801"/>
    </source>
</evidence>
<dbReference type="FunFam" id="3.20.20.140:FF:000014">
    <property type="entry name" value="5-methylthioadenosine/S-adenosylhomocysteine deaminase"/>
    <property type="match status" value="1"/>
</dbReference>
<dbReference type="EMBL" id="ADLD01000004">
    <property type="protein sequence ID" value="EHB93094.1"/>
    <property type="molecule type" value="Genomic_DNA"/>
</dbReference>
<dbReference type="InterPro" id="IPR032466">
    <property type="entry name" value="Metal_Hydrolase"/>
</dbReference>
<feature type="binding site" evidence="4">
    <location>
        <position position="64"/>
    </location>
    <ligand>
        <name>Zn(2+)</name>
        <dbReference type="ChEBI" id="CHEBI:29105"/>
    </ligand>
</feature>
<accession>G5H600</accession>
<dbReference type="PATRIC" id="fig|742725.3.peg.408"/>
<organism evidence="6 7">
    <name type="scientific">Alistipes indistinctus YIT 12060</name>
    <dbReference type="NCBI Taxonomy" id="742725"/>
    <lineage>
        <taxon>Bacteria</taxon>
        <taxon>Pseudomonadati</taxon>
        <taxon>Bacteroidota</taxon>
        <taxon>Bacteroidia</taxon>
        <taxon>Bacteroidales</taxon>
        <taxon>Rikenellaceae</taxon>
        <taxon>Alistipes</taxon>
    </lineage>
</organism>
<dbReference type="CDD" id="cd01298">
    <property type="entry name" value="ATZ_TRZ_like"/>
    <property type="match status" value="1"/>
</dbReference>
<keyword evidence="7" id="KW-1185">Reference proteome</keyword>
<dbReference type="PANTHER" id="PTHR43794">
    <property type="entry name" value="AMINOHYDROLASE SSNA-RELATED"/>
    <property type="match status" value="1"/>
</dbReference>
<dbReference type="eggNOG" id="COG0402">
    <property type="taxonomic scope" value="Bacteria"/>
</dbReference>
<feature type="domain" description="Amidohydrolase-related" evidence="5">
    <location>
        <begin position="54"/>
        <end position="398"/>
    </location>
</feature>
<dbReference type="EC" id="3.5.4.31" evidence="4"/>
<sequence length="427" mass="46185">MTASEADAHKYFTGNIGIADGRIAFAGADPQQAAAFRARCGTSLREIDGRGKVAMPGLVNLHNHVSMSLMRSYADDMPLMPWLTEKIWPFEAKLDGEDIYLGARLGIAEMLLGGTTTFVDMYWHSDRVADAVTETGIRGVVCPTFVGASYDAFEPEALRMAEKYASGGHDRVQIMLAPHAPYTCPPETLKKTLKIAEQYGLGIQIHISETLDEQQTIREQYGKTPVEHLRDVGLFERPVLAAHCVYVNDSDIEIMARYGVSVAHNPQSNMKLASGIAPVVQMLAAGVNVGIGTDGPSSNNDLDMWEEMRTASLLQKVATADPCSLSAYRTLQMATVHGAKAIGREGELGVIVPGALADLLLVDMERPHLSPRNDLIANLAYCGKASDVDTVFVGGEIVVEGGRLLTSDVRALCREAGERVAEIKQRG</sequence>
<dbReference type="GO" id="GO:0090614">
    <property type="term" value="F:5'-methylthioadenosine deaminase activity"/>
    <property type="evidence" value="ECO:0007669"/>
    <property type="project" value="UniProtKB-UniRule"/>
</dbReference>
<dbReference type="SUPFAM" id="SSF51338">
    <property type="entry name" value="Composite domain of metallo-dependent hydrolases"/>
    <property type="match status" value="1"/>
</dbReference>
<dbReference type="InterPro" id="IPR011059">
    <property type="entry name" value="Metal-dep_hydrolase_composite"/>
</dbReference>
<feature type="binding site" evidence="4">
    <location>
        <position position="91"/>
    </location>
    <ligand>
        <name>substrate</name>
    </ligand>
</feature>
<evidence type="ECO:0000259" key="5">
    <source>
        <dbReference type="Pfam" id="PF01979"/>
    </source>
</evidence>
<name>G5H600_9BACT</name>
<keyword evidence="2 4" id="KW-0378">Hydrolase</keyword>
<comment type="caution">
    <text evidence="6">The sequence shown here is derived from an EMBL/GenBank/DDBJ whole genome shotgun (WGS) entry which is preliminary data.</text>
</comment>
<proteinExistence type="inferred from homology"/>
<reference evidence="6 7" key="1">
    <citation type="submission" date="2011-08" db="EMBL/GenBank/DDBJ databases">
        <title>The Genome Sequence of Alistipes indistinctus YIT 12060.</title>
        <authorList>
            <consortium name="The Broad Institute Genome Sequencing Platform"/>
            <person name="Earl A."/>
            <person name="Ward D."/>
            <person name="Feldgarden M."/>
            <person name="Gevers D."/>
            <person name="Morotomi M."/>
            <person name="Young S.K."/>
            <person name="Zeng Q."/>
            <person name="Gargeya S."/>
            <person name="Fitzgerald M."/>
            <person name="Haas B."/>
            <person name="Abouelleil A."/>
            <person name="Alvarado L."/>
            <person name="Arachchi H.M."/>
            <person name="Berlin A."/>
            <person name="Brown A."/>
            <person name="Chapman S.B."/>
            <person name="Chen Z."/>
            <person name="Dunbar C."/>
            <person name="Freedman E."/>
            <person name="Gearin G."/>
            <person name="Gellesch M."/>
            <person name="Goldberg J."/>
            <person name="Griggs A."/>
            <person name="Gujja S."/>
            <person name="Heiman D."/>
            <person name="Howarth C."/>
            <person name="Larson L."/>
            <person name="Lui A."/>
            <person name="MacDonald P.J.P."/>
            <person name="Montmayeur A."/>
            <person name="Murphy C."/>
            <person name="Neiman D."/>
            <person name="Pearson M."/>
            <person name="Priest M."/>
            <person name="Roberts A."/>
            <person name="Saif S."/>
            <person name="Shea T."/>
            <person name="Shenoy N."/>
            <person name="Sisk P."/>
            <person name="Stolte C."/>
            <person name="Sykes S."/>
            <person name="Wortman J."/>
            <person name="Nusbaum C."/>
            <person name="Birren B."/>
        </authorList>
    </citation>
    <scope>NUCLEOTIDE SEQUENCE [LARGE SCALE GENOMIC DNA]</scope>
    <source>
        <strain evidence="6 7">YIT 12060</strain>
    </source>
</reference>
<comment type="cofactor">
    <cofactor evidence="4">
        <name>Zn(2+)</name>
        <dbReference type="ChEBI" id="CHEBI:29105"/>
    </cofactor>
    <text evidence="4">Binds 1 zinc ion per subunit.</text>
</comment>
<dbReference type="SUPFAM" id="SSF51556">
    <property type="entry name" value="Metallo-dependent hydrolases"/>
    <property type="match status" value="1"/>
</dbReference>
<dbReference type="HOGENOM" id="CLU_012358_2_1_10"/>
<evidence type="ECO:0000256" key="3">
    <source>
        <dbReference type="ARBA" id="ARBA00022833"/>
    </source>
</evidence>
<feature type="binding site" evidence="4">
    <location>
        <position position="62"/>
    </location>
    <ligand>
        <name>Zn(2+)</name>
        <dbReference type="ChEBI" id="CHEBI:29105"/>
    </ligand>
</feature>
<comment type="catalytic activity">
    <reaction evidence="4">
        <text>S-adenosyl-L-homocysteine + H2O + H(+) = S-inosyl-L-homocysteine + NH4(+)</text>
        <dbReference type="Rhea" id="RHEA:20716"/>
        <dbReference type="ChEBI" id="CHEBI:15377"/>
        <dbReference type="ChEBI" id="CHEBI:15378"/>
        <dbReference type="ChEBI" id="CHEBI:28938"/>
        <dbReference type="ChEBI" id="CHEBI:57856"/>
        <dbReference type="ChEBI" id="CHEBI:57985"/>
        <dbReference type="EC" id="3.5.4.28"/>
    </reaction>
</comment>
<feature type="binding site" evidence="4">
    <location>
        <position position="294"/>
    </location>
    <ligand>
        <name>Zn(2+)</name>
        <dbReference type="ChEBI" id="CHEBI:29105"/>
    </ligand>
</feature>
<dbReference type="InterPro" id="IPR006680">
    <property type="entry name" value="Amidohydro-rel"/>
</dbReference>
<evidence type="ECO:0000313" key="6">
    <source>
        <dbReference type="EMBL" id="EHB93094.1"/>
    </source>
</evidence>
<dbReference type="HAMAP" id="MF_01281">
    <property type="entry name" value="MTA_SAH_deamin"/>
    <property type="match status" value="1"/>
</dbReference>
<feature type="binding site" evidence="4">
    <location>
        <position position="206"/>
    </location>
    <ligand>
        <name>Zn(2+)</name>
        <dbReference type="ChEBI" id="CHEBI:29105"/>
    </ligand>
</feature>
<dbReference type="GO" id="GO:0046872">
    <property type="term" value="F:metal ion binding"/>
    <property type="evidence" value="ECO:0007669"/>
    <property type="project" value="UniProtKB-KW"/>
</dbReference>
<protein>
    <recommendedName>
        <fullName evidence="4">5-methylthioadenosine/S-adenosylhomocysteine deaminase</fullName>
        <shortName evidence="4">MTA/SAH deaminase</shortName>
        <ecNumber evidence="4">3.5.4.28</ecNumber>
        <ecNumber evidence="4">3.5.4.31</ecNumber>
    </recommendedName>
</protein>
<feature type="binding site" evidence="4">
    <location>
        <position position="209"/>
    </location>
    <ligand>
        <name>substrate</name>
    </ligand>
</feature>
<dbReference type="Pfam" id="PF01979">
    <property type="entry name" value="Amidohydro_1"/>
    <property type="match status" value="1"/>
</dbReference>
<dbReference type="PANTHER" id="PTHR43794:SF11">
    <property type="entry name" value="AMIDOHYDROLASE-RELATED DOMAIN-CONTAINING PROTEIN"/>
    <property type="match status" value="1"/>
</dbReference>
<dbReference type="InterPro" id="IPR050287">
    <property type="entry name" value="MTA/SAH_deaminase"/>
</dbReference>
<dbReference type="AlphaFoldDB" id="G5H600"/>
<dbReference type="STRING" id="742725.HMPREF9450_00360"/>
<feature type="binding site" evidence="4">
    <location>
        <position position="294"/>
    </location>
    <ligand>
        <name>substrate</name>
    </ligand>
</feature>
<gene>
    <name evidence="4" type="primary">mtaD</name>
    <name evidence="6" type="ORF">HMPREF9450_00360</name>
</gene>
<comment type="catalytic activity">
    <reaction evidence="4">
        <text>S-methyl-5'-thioadenosine + H2O + H(+) = S-methyl-5'-thioinosine + NH4(+)</text>
        <dbReference type="Rhea" id="RHEA:25025"/>
        <dbReference type="ChEBI" id="CHEBI:15377"/>
        <dbReference type="ChEBI" id="CHEBI:15378"/>
        <dbReference type="ChEBI" id="CHEBI:17509"/>
        <dbReference type="ChEBI" id="CHEBI:28938"/>
        <dbReference type="ChEBI" id="CHEBI:48595"/>
        <dbReference type="EC" id="3.5.4.31"/>
    </reaction>
</comment>
<dbReference type="EC" id="3.5.4.28" evidence="4"/>
<feature type="binding site" evidence="4">
    <location>
        <position position="179"/>
    </location>
    <ligand>
        <name>substrate</name>
    </ligand>
</feature>